<evidence type="ECO:0000313" key="2">
    <source>
        <dbReference type="Proteomes" id="UP000092661"/>
    </source>
</evidence>
<gene>
    <name evidence="1" type="ORF">BBH88_18485</name>
</gene>
<keyword evidence="1" id="KW-0614">Plasmid</keyword>
<geneLocation type="plasmid" evidence="1 2">
    <name>pPA05-1</name>
</geneLocation>
<name>A0ABM6FQM4_9BACL</name>
<evidence type="ECO:0000313" key="1">
    <source>
        <dbReference type="EMBL" id="APA28445.1"/>
    </source>
</evidence>
<dbReference type="Proteomes" id="UP000092661">
    <property type="component" value="Plasmid pPA05-1"/>
</dbReference>
<protein>
    <submittedName>
        <fullName evidence="1">Uncharacterized protein</fullName>
    </submittedName>
</protein>
<reference evidence="1" key="1">
    <citation type="submission" date="2016-10" db="EMBL/GenBank/DDBJ databases">
        <authorList>
            <person name="See-Too W.S."/>
        </authorList>
    </citation>
    <scope>NUCLEOTIDE SEQUENCE</scope>
    <source>
        <strain evidence="1">DSM 14505</strain>
        <plasmid evidence="1">pPA05-1</plasmid>
    </source>
</reference>
<organism evidence="1 2">
    <name type="scientific">Planococcus antarcticus DSM 14505</name>
    <dbReference type="NCBI Taxonomy" id="1185653"/>
    <lineage>
        <taxon>Bacteria</taxon>
        <taxon>Bacillati</taxon>
        <taxon>Bacillota</taxon>
        <taxon>Bacilli</taxon>
        <taxon>Bacillales</taxon>
        <taxon>Caryophanaceae</taxon>
        <taxon>Planococcus</taxon>
    </lineage>
</organism>
<proteinExistence type="predicted"/>
<accession>A0ABM6FQM4</accession>
<dbReference type="RefSeq" id="WP_071349157.1">
    <property type="nucleotide sequence ID" value="NZ_CP016535.2"/>
</dbReference>
<keyword evidence="2" id="KW-1185">Reference proteome</keyword>
<dbReference type="EMBL" id="CP016535">
    <property type="protein sequence ID" value="APA28445.1"/>
    <property type="molecule type" value="Genomic_DNA"/>
</dbReference>
<sequence length="84" mass="9708">MNEKDGTVIIEREVELESRIGKEYFNELVQTLEKLNEVLASPEGEEYKKEIRRSKLECCVDGQNKWLGLQPLLVLHILEPLLGL</sequence>